<dbReference type="EMBL" id="JAHQIW010001973">
    <property type="protein sequence ID" value="KAJ1354126.1"/>
    <property type="molecule type" value="Genomic_DNA"/>
</dbReference>
<dbReference type="AlphaFoldDB" id="A0AAD5MRE8"/>
<name>A0AAD5MRE8_PARTN</name>
<dbReference type="Proteomes" id="UP001196413">
    <property type="component" value="Unassembled WGS sequence"/>
</dbReference>
<feature type="domain" description="Dilute" evidence="1">
    <location>
        <begin position="1"/>
        <end position="126"/>
    </location>
</feature>
<dbReference type="PROSITE" id="PS51126">
    <property type="entry name" value="DILUTE"/>
    <property type="match status" value="1"/>
</dbReference>
<protein>
    <recommendedName>
        <fullName evidence="1">Dilute domain-containing protein</fullName>
    </recommendedName>
</protein>
<proteinExistence type="predicted"/>
<evidence type="ECO:0000313" key="3">
    <source>
        <dbReference type="Proteomes" id="UP001196413"/>
    </source>
</evidence>
<organism evidence="2 3">
    <name type="scientific">Parelaphostrongylus tenuis</name>
    <name type="common">Meningeal worm</name>
    <dbReference type="NCBI Taxonomy" id="148309"/>
    <lineage>
        <taxon>Eukaryota</taxon>
        <taxon>Metazoa</taxon>
        <taxon>Ecdysozoa</taxon>
        <taxon>Nematoda</taxon>
        <taxon>Chromadorea</taxon>
        <taxon>Rhabditida</taxon>
        <taxon>Rhabditina</taxon>
        <taxon>Rhabditomorpha</taxon>
        <taxon>Strongyloidea</taxon>
        <taxon>Metastrongylidae</taxon>
        <taxon>Parelaphostrongylus</taxon>
    </lineage>
</organism>
<reference evidence="2" key="1">
    <citation type="submission" date="2021-06" db="EMBL/GenBank/DDBJ databases">
        <title>Parelaphostrongylus tenuis whole genome reference sequence.</title>
        <authorList>
            <person name="Garwood T.J."/>
            <person name="Larsen P.A."/>
            <person name="Fountain-Jones N.M."/>
            <person name="Garbe J.R."/>
            <person name="Macchietto M.G."/>
            <person name="Kania S.A."/>
            <person name="Gerhold R.W."/>
            <person name="Richards J.E."/>
            <person name="Wolf T.M."/>
        </authorList>
    </citation>
    <scope>NUCLEOTIDE SEQUENCE</scope>
    <source>
        <strain evidence="2">MNPRO001-30</strain>
        <tissue evidence="2">Meninges</tissue>
    </source>
</reference>
<sequence length="186" mass="20956">MRQLRGPRSEETTVVSARHRGYVNGEIVEIHNVTEIQSWLSSKDLGAFREALEPLVQACHLLQSRKDESNIDTLCGEMTSKLKPRQVCTIFLRNRCNSTTLRASDDFEERDVDAELLAMVQQRLMSVLSLMERLLKIRKTLLERTPINFANNPTSGVDVAQGSKTSKGSFPSPTIVTISPWLVSRN</sequence>
<evidence type="ECO:0000313" key="2">
    <source>
        <dbReference type="EMBL" id="KAJ1354126.1"/>
    </source>
</evidence>
<dbReference type="InterPro" id="IPR002710">
    <property type="entry name" value="Dilute_dom"/>
</dbReference>
<evidence type="ECO:0000259" key="1">
    <source>
        <dbReference type="PROSITE" id="PS51126"/>
    </source>
</evidence>
<keyword evidence="3" id="KW-1185">Reference proteome</keyword>
<comment type="caution">
    <text evidence="2">The sequence shown here is derived from an EMBL/GenBank/DDBJ whole genome shotgun (WGS) entry which is preliminary data.</text>
</comment>
<gene>
    <name evidence="2" type="ORF">KIN20_010951</name>
</gene>
<accession>A0AAD5MRE8</accession>
<dbReference type="Pfam" id="PF01843">
    <property type="entry name" value="DIL"/>
    <property type="match status" value="1"/>
</dbReference>